<sequence length="61" mass="6666">MKQIIILMFMALIVLTGCTGNKAGQGIMAAEKKTNYYKPIKKDVEGWTIAVGPGLLKPENK</sequence>
<evidence type="ECO:0000313" key="1">
    <source>
        <dbReference type="EMBL" id="SVD37750.1"/>
    </source>
</evidence>
<reference evidence="1" key="1">
    <citation type="submission" date="2018-05" db="EMBL/GenBank/DDBJ databases">
        <authorList>
            <person name="Lanie J.A."/>
            <person name="Ng W.-L."/>
            <person name="Kazmierczak K.M."/>
            <person name="Andrzejewski T.M."/>
            <person name="Davidsen T.M."/>
            <person name="Wayne K.J."/>
            <person name="Tettelin H."/>
            <person name="Glass J.I."/>
            <person name="Rusch D."/>
            <person name="Podicherti R."/>
            <person name="Tsui H.-C.T."/>
            <person name="Winkler M.E."/>
        </authorList>
    </citation>
    <scope>NUCLEOTIDE SEQUENCE</scope>
</reference>
<dbReference type="PROSITE" id="PS51257">
    <property type="entry name" value="PROKAR_LIPOPROTEIN"/>
    <property type="match status" value="1"/>
</dbReference>
<dbReference type="EMBL" id="UINC01146806">
    <property type="protein sequence ID" value="SVD37750.1"/>
    <property type="molecule type" value="Genomic_DNA"/>
</dbReference>
<organism evidence="1">
    <name type="scientific">marine metagenome</name>
    <dbReference type="NCBI Taxonomy" id="408172"/>
    <lineage>
        <taxon>unclassified sequences</taxon>
        <taxon>metagenomes</taxon>
        <taxon>ecological metagenomes</taxon>
    </lineage>
</organism>
<accession>A0A382UU56</accession>
<dbReference type="AlphaFoldDB" id="A0A382UU56"/>
<gene>
    <name evidence="1" type="ORF">METZ01_LOCUS390604</name>
</gene>
<protein>
    <submittedName>
        <fullName evidence="1">Uncharacterized protein</fullName>
    </submittedName>
</protein>
<proteinExistence type="predicted"/>
<name>A0A382UU56_9ZZZZ</name>
<feature type="non-terminal residue" evidence="1">
    <location>
        <position position="61"/>
    </location>
</feature>